<organism evidence="2 3">
    <name type="scientific">Bacteroides fragilis 3_1_12</name>
    <dbReference type="NCBI Taxonomy" id="457424"/>
    <lineage>
        <taxon>Bacteria</taxon>
        <taxon>Pseudomonadati</taxon>
        <taxon>Bacteroidota</taxon>
        <taxon>Bacteroidia</taxon>
        <taxon>Bacteroidales</taxon>
        <taxon>Bacteroidaceae</taxon>
        <taxon>Bacteroides</taxon>
    </lineage>
</organism>
<proteinExistence type="predicted"/>
<evidence type="ECO:0000259" key="1">
    <source>
        <dbReference type="Pfam" id="PF18329"/>
    </source>
</evidence>
<evidence type="ECO:0000313" key="2">
    <source>
        <dbReference type="EMBL" id="EFR51475.1"/>
    </source>
</evidence>
<evidence type="ECO:0000313" key="3">
    <source>
        <dbReference type="Proteomes" id="UP000005101"/>
    </source>
</evidence>
<feature type="domain" description="Surface glycan-binding protein B xyloglucan binding" evidence="1">
    <location>
        <begin position="220"/>
        <end position="380"/>
    </location>
</feature>
<dbReference type="InterPro" id="IPR040475">
    <property type="entry name" value="SGBP_B_XBD"/>
</dbReference>
<dbReference type="Gene3D" id="2.60.120.260">
    <property type="entry name" value="Galactose-binding domain-like"/>
    <property type="match status" value="1"/>
</dbReference>
<dbReference type="InterPro" id="IPR013783">
    <property type="entry name" value="Ig-like_fold"/>
</dbReference>
<dbReference type="EMBL" id="EQ973213">
    <property type="protein sequence ID" value="EFR51475.1"/>
    <property type="molecule type" value="Genomic_DNA"/>
</dbReference>
<gene>
    <name evidence="2" type="ORF">BFAG_00169</name>
</gene>
<dbReference type="Pfam" id="PF18329">
    <property type="entry name" value="SGBP_B_XBD"/>
    <property type="match status" value="1"/>
</dbReference>
<dbReference type="Gene3D" id="2.60.40.10">
    <property type="entry name" value="Immunoglobulins"/>
    <property type="match status" value="1"/>
</dbReference>
<accession>A0ABN0BET0</accession>
<reference evidence="2 3" key="1">
    <citation type="submission" date="2008-12" db="EMBL/GenBank/DDBJ databases">
        <title>Annotation of Bacteroides fragilis strain 3_1_12.</title>
        <authorList>
            <consortium name="The Broad Institute Genome Sequencing Platform"/>
            <person name="Ward D."/>
            <person name="Young S.K."/>
            <person name="Kodira C.D."/>
            <person name="Zeng Q."/>
            <person name="Koehrsen M."/>
            <person name="Alvarado L."/>
            <person name="Berlin A."/>
            <person name="Borenstein D."/>
            <person name="Chen Z."/>
            <person name="Engels R."/>
            <person name="Freedman E."/>
            <person name="Gellesch M."/>
            <person name="Goldberg J."/>
            <person name="Griggs A."/>
            <person name="Gujja S."/>
            <person name="Heiman D."/>
            <person name="Hepburn T."/>
            <person name="Howarth C."/>
            <person name="Jen D."/>
            <person name="Larson L."/>
            <person name="Lewis B."/>
            <person name="Mehta T."/>
            <person name="Park D."/>
            <person name="Pearson M."/>
            <person name="Roberts A."/>
            <person name="Saif S."/>
            <person name="Shea T."/>
            <person name="Shenoy N."/>
            <person name="Sisk P."/>
            <person name="Stolte C."/>
            <person name="Sykes S."/>
            <person name="Walk T."/>
            <person name="White J."/>
            <person name="Yandava C."/>
            <person name="Allen-Vercoe E."/>
            <person name="Strauss J."/>
            <person name="Ambrose C."/>
            <person name="Lander E."/>
            <person name="Nusbaum C."/>
            <person name="Galagan J."/>
            <person name="Birren B."/>
        </authorList>
    </citation>
    <scope>NUCLEOTIDE SEQUENCE [LARGE SCALE GENOMIC DNA]</scope>
    <source>
        <strain evidence="2 3">3_1_12</strain>
    </source>
</reference>
<dbReference type="Proteomes" id="UP000005101">
    <property type="component" value="Unassembled WGS sequence"/>
</dbReference>
<protein>
    <recommendedName>
        <fullName evidence="1">Surface glycan-binding protein B xyloglucan binding domain-containing protein</fullName>
    </recommendedName>
</protein>
<keyword evidence="3" id="KW-1185">Reference proteome</keyword>
<sequence>MVMNTFVTFKIEDTMKTFRYILFVWVILGCGLFASCKDDEVEYAPLAVTRVSTVLDREQGIDQANLAQYIIVQGTGLNAVNSILVNDVQVDLRDAYITSGEITFPIPRVIPGEVNNLITLGNGNSTVTTPISVFIPELEVNGMFNEFTPAGDTMQVVGDYFDLYEITTESGQLFFGGKEAEITKATGNSLSFVLPEDAVIGSKIKLVSPVCGEVMVPGKYMEKGNMLCDFDPFTGWGGGKYVINGPVPAPYSGQFSRFKINKGDANDWDWNEVTTIAQCAVEYFPEVIADQDKYLLKFEVNTIKPLTKRQIRFYFSQINYDWEPFASGLALNTNGEWKTVSIDLGEMWKGDIPNDGVLQIMGNSWAEDTDICFDNFRIVPKD</sequence>
<name>A0ABN0BET0_BACFG</name>